<gene>
    <name evidence="3" type="ORF">QWZ14_13625</name>
</gene>
<dbReference type="Proteomes" id="UP001529369">
    <property type="component" value="Unassembled WGS sequence"/>
</dbReference>
<sequence>MFLAAGLASPALADPPPGADAGRLCQAALATAEREAGLPPRLLAAIARVESGRRDPVSGAVQPWPWTINAEGRGSFYPDKPAAIAAVRALQAQGVRSIDIGCLQVNLRHHPQAFASLEEAFDPLANARYAARFLNELQLGRNDWMGAAGAYHSQTPAYASPYRARVAAAWALERDLPATPPIASLPGPARPSLAAPSQAGGGFMLSNGAERVTVLANANPGSGRGLEAYRAMPIPLAGRVLPPRRL</sequence>
<dbReference type="InterPro" id="IPR023346">
    <property type="entry name" value="Lysozyme-like_dom_sf"/>
</dbReference>
<reference evidence="4" key="1">
    <citation type="journal article" date="2019" name="Int. J. Syst. Evol. Microbiol.">
        <title>The Global Catalogue of Microorganisms (GCM) 10K type strain sequencing project: providing services to taxonomists for standard genome sequencing and annotation.</title>
        <authorList>
            <consortium name="The Broad Institute Genomics Platform"/>
            <consortium name="The Broad Institute Genome Sequencing Center for Infectious Disease"/>
            <person name="Wu L."/>
            <person name="Ma J."/>
        </authorList>
    </citation>
    <scope>NUCLEOTIDE SEQUENCE [LARGE SCALE GENOMIC DNA]</scope>
    <source>
        <strain evidence="4">CECT 7131</strain>
    </source>
</reference>
<protein>
    <submittedName>
        <fullName evidence="3">Lytic transglycosylase domain-containing protein</fullName>
    </submittedName>
</protein>
<organism evidence="3 4">
    <name type="scientific">Paeniroseomonas aquatica</name>
    <dbReference type="NCBI Taxonomy" id="373043"/>
    <lineage>
        <taxon>Bacteria</taxon>
        <taxon>Pseudomonadati</taxon>
        <taxon>Pseudomonadota</taxon>
        <taxon>Alphaproteobacteria</taxon>
        <taxon>Acetobacterales</taxon>
        <taxon>Acetobacteraceae</taxon>
        <taxon>Paeniroseomonas</taxon>
    </lineage>
</organism>
<name>A0ABT8A6I7_9PROT</name>
<evidence type="ECO:0000259" key="2">
    <source>
        <dbReference type="Pfam" id="PF01464"/>
    </source>
</evidence>
<dbReference type="Pfam" id="PF01464">
    <property type="entry name" value="SLT"/>
    <property type="match status" value="1"/>
</dbReference>
<dbReference type="EMBL" id="JAUFPN010000147">
    <property type="protein sequence ID" value="MDN3565403.1"/>
    <property type="molecule type" value="Genomic_DNA"/>
</dbReference>
<dbReference type="Gene3D" id="1.10.530.10">
    <property type="match status" value="1"/>
</dbReference>
<comment type="caution">
    <text evidence="3">The sequence shown here is derived from an EMBL/GenBank/DDBJ whole genome shotgun (WGS) entry which is preliminary data.</text>
</comment>
<keyword evidence="4" id="KW-1185">Reference proteome</keyword>
<evidence type="ECO:0000313" key="4">
    <source>
        <dbReference type="Proteomes" id="UP001529369"/>
    </source>
</evidence>
<proteinExistence type="inferred from homology"/>
<dbReference type="InterPro" id="IPR008258">
    <property type="entry name" value="Transglycosylase_SLT_dom_1"/>
</dbReference>
<evidence type="ECO:0000313" key="3">
    <source>
        <dbReference type="EMBL" id="MDN3565403.1"/>
    </source>
</evidence>
<dbReference type="SUPFAM" id="SSF53955">
    <property type="entry name" value="Lysozyme-like"/>
    <property type="match status" value="1"/>
</dbReference>
<feature type="domain" description="Transglycosylase SLT" evidence="2">
    <location>
        <begin position="31"/>
        <end position="153"/>
    </location>
</feature>
<evidence type="ECO:0000256" key="1">
    <source>
        <dbReference type="ARBA" id="ARBA00009387"/>
    </source>
</evidence>
<accession>A0ABT8A6I7</accession>
<comment type="similarity">
    <text evidence="1">Belongs to the virb1 family.</text>
</comment>
<dbReference type="CDD" id="cd13400">
    <property type="entry name" value="LT_IagB-like"/>
    <property type="match status" value="1"/>
</dbReference>